<evidence type="ECO:0000259" key="16">
    <source>
        <dbReference type="PROSITE" id="PS51918"/>
    </source>
</evidence>
<comment type="function">
    <text evidence="13">Involved in the heme biosynthesis. Catalyzes the anaerobic oxidative decarboxylation of propionate groups of rings A and B of coproporphyrinogen III to yield the vinyl groups in protoporphyrinogen IX.</text>
</comment>
<comment type="catalytic activity">
    <reaction evidence="14 15">
        <text>coproporphyrinogen III + 2 S-adenosyl-L-methionine = protoporphyrinogen IX + 2 5'-deoxyadenosine + 2 L-methionine + 2 CO2</text>
        <dbReference type="Rhea" id="RHEA:15425"/>
        <dbReference type="ChEBI" id="CHEBI:16526"/>
        <dbReference type="ChEBI" id="CHEBI:17319"/>
        <dbReference type="ChEBI" id="CHEBI:57307"/>
        <dbReference type="ChEBI" id="CHEBI:57309"/>
        <dbReference type="ChEBI" id="CHEBI:57844"/>
        <dbReference type="ChEBI" id="CHEBI:59789"/>
        <dbReference type="EC" id="1.3.98.3"/>
    </reaction>
</comment>
<evidence type="ECO:0000256" key="2">
    <source>
        <dbReference type="ARBA" id="ARBA00004785"/>
    </source>
</evidence>
<dbReference type="Pfam" id="PF06969">
    <property type="entry name" value="HemN_C"/>
    <property type="match status" value="1"/>
</dbReference>
<evidence type="ECO:0000256" key="8">
    <source>
        <dbReference type="ARBA" id="ARBA00022723"/>
    </source>
</evidence>
<dbReference type="InterPro" id="IPR034505">
    <property type="entry name" value="Coproporphyrinogen-III_oxidase"/>
</dbReference>
<dbReference type="InterPro" id="IPR023404">
    <property type="entry name" value="rSAM_horseshoe"/>
</dbReference>
<dbReference type="SUPFAM" id="SSF102114">
    <property type="entry name" value="Radical SAM enzymes"/>
    <property type="match status" value="1"/>
</dbReference>
<dbReference type="Gene3D" id="1.10.10.920">
    <property type="match status" value="1"/>
</dbReference>
<keyword evidence="12 15" id="KW-0627">Porphyrin biosynthesis</keyword>
<evidence type="ECO:0000256" key="4">
    <source>
        <dbReference type="ARBA" id="ARBA00011245"/>
    </source>
</evidence>
<reference evidence="17 18" key="1">
    <citation type="journal article" date="2019" name="Int. J. Syst. Evol. Microbiol.">
        <title>The Global Catalogue of Microorganisms (GCM) 10K type strain sequencing project: providing services to taxonomists for standard genome sequencing and annotation.</title>
        <authorList>
            <consortium name="The Broad Institute Genomics Platform"/>
            <consortium name="The Broad Institute Genome Sequencing Center for Infectious Disease"/>
            <person name="Wu L."/>
            <person name="Ma J."/>
        </authorList>
    </citation>
    <scope>NUCLEOTIDE SEQUENCE [LARGE SCALE GENOMIC DNA]</scope>
    <source>
        <strain evidence="17 18">JCM 15089</strain>
    </source>
</reference>
<evidence type="ECO:0000256" key="10">
    <source>
        <dbReference type="ARBA" id="ARBA00023004"/>
    </source>
</evidence>
<evidence type="ECO:0000256" key="1">
    <source>
        <dbReference type="ARBA" id="ARBA00004496"/>
    </source>
</evidence>
<dbReference type="PANTHER" id="PTHR13932">
    <property type="entry name" value="COPROPORPHYRINIGEN III OXIDASE"/>
    <property type="match status" value="1"/>
</dbReference>
<keyword evidence="7 15" id="KW-0949">S-adenosyl-L-methionine</keyword>
<comment type="cofactor">
    <cofactor evidence="15">
        <name>[4Fe-4S] cluster</name>
        <dbReference type="ChEBI" id="CHEBI:49883"/>
    </cofactor>
    <text evidence="15">Binds 1 [4Fe-4S] cluster. The cluster is coordinated with 3 cysteines and an exchangeable S-adenosyl-L-methionine.</text>
</comment>
<evidence type="ECO:0000313" key="18">
    <source>
        <dbReference type="Proteomes" id="UP001499951"/>
    </source>
</evidence>
<evidence type="ECO:0000256" key="12">
    <source>
        <dbReference type="ARBA" id="ARBA00023244"/>
    </source>
</evidence>
<dbReference type="InterPro" id="IPR007197">
    <property type="entry name" value="rSAM"/>
</dbReference>
<comment type="pathway">
    <text evidence="2 15">Porphyrin-containing compound metabolism; protoporphyrin-IX biosynthesis; protoporphyrinogen-IX from coproporphyrinogen-III (AdoMet route): step 1/1.</text>
</comment>
<dbReference type="Pfam" id="PF04055">
    <property type="entry name" value="Radical_SAM"/>
    <property type="match status" value="1"/>
</dbReference>
<dbReference type="PANTHER" id="PTHR13932:SF6">
    <property type="entry name" value="OXYGEN-INDEPENDENT COPROPORPHYRINOGEN III OXIDASE"/>
    <property type="match status" value="1"/>
</dbReference>
<proteinExistence type="inferred from homology"/>
<evidence type="ECO:0000256" key="15">
    <source>
        <dbReference type="PIRNR" id="PIRNR000167"/>
    </source>
</evidence>
<comment type="similarity">
    <text evidence="3 15">Belongs to the anaerobic coproporphyrinogen-III oxidase family.</text>
</comment>
<dbReference type="SFLD" id="SFLDG01065">
    <property type="entry name" value="anaerobic_coproporphyrinogen-I"/>
    <property type="match status" value="1"/>
</dbReference>
<dbReference type="SMART" id="SM00729">
    <property type="entry name" value="Elp3"/>
    <property type="match status" value="1"/>
</dbReference>
<organism evidence="17 18">
    <name type="scientific">Rhizomicrobium electricum</name>
    <dbReference type="NCBI Taxonomy" id="480070"/>
    <lineage>
        <taxon>Bacteria</taxon>
        <taxon>Pseudomonadati</taxon>
        <taxon>Pseudomonadota</taxon>
        <taxon>Alphaproteobacteria</taxon>
        <taxon>Micropepsales</taxon>
        <taxon>Micropepsaceae</taxon>
        <taxon>Rhizomicrobium</taxon>
    </lineage>
</organism>
<dbReference type="RefSeq" id="WP_166932680.1">
    <property type="nucleotide sequence ID" value="NZ_BAAADD010000002.1"/>
</dbReference>
<evidence type="ECO:0000256" key="13">
    <source>
        <dbReference type="ARBA" id="ARBA00024295"/>
    </source>
</evidence>
<keyword evidence="11 15" id="KW-0411">Iron-sulfur</keyword>
<evidence type="ECO:0000256" key="3">
    <source>
        <dbReference type="ARBA" id="ARBA00005493"/>
    </source>
</evidence>
<evidence type="ECO:0000256" key="14">
    <source>
        <dbReference type="ARBA" id="ARBA00048321"/>
    </source>
</evidence>
<feature type="domain" description="Radical SAM core" evidence="16">
    <location>
        <begin position="40"/>
        <end position="273"/>
    </location>
</feature>
<protein>
    <recommendedName>
        <fullName evidence="15">Coproporphyrinogen-III oxidase</fullName>
        <ecNumber evidence="15">1.3.98.3</ecNumber>
    </recommendedName>
</protein>
<dbReference type="PIRSF" id="PIRSF000167">
    <property type="entry name" value="HemN"/>
    <property type="match status" value="1"/>
</dbReference>
<keyword evidence="18" id="KW-1185">Reference proteome</keyword>
<keyword evidence="5 15" id="KW-0004">4Fe-4S</keyword>
<keyword evidence="6 15" id="KW-0963">Cytoplasm</keyword>
<name>A0ABN1ECG4_9PROT</name>
<keyword evidence="9 15" id="KW-0560">Oxidoreductase</keyword>
<dbReference type="EMBL" id="BAAADD010000002">
    <property type="protein sequence ID" value="GAA0563756.1"/>
    <property type="molecule type" value="Genomic_DNA"/>
</dbReference>
<dbReference type="NCBIfam" id="TIGR00538">
    <property type="entry name" value="hemN"/>
    <property type="match status" value="1"/>
</dbReference>
<evidence type="ECO:0000256" key="7">
    <source>
        <dbReference type="ARBA" id="ARBA00022691"/>
    </source>
</evidence>
<evidence type="ECO:0000256" key="6">
    <source>
        <dbReference type="ARBA" id="ARBA00022490"/>
    </source>
</evidence>
<dbReference type="CDD" id="cd01335">
    <property type="entry name" value="Radical_SAM"/>
    <property type="match status" value="1"/>
</dbReference>
<dbReference type="InterPro" id="IPR058240">
    <property type="entry name" value="rSAM_sf"/>
</dbReference>
<dbReference type="InterPro" id="IPR006638">
    <property type="entry name" value="Elp3/MiaA/NifB-like_rSAM"/>
</dbReference>
<comment type="subunit">
    <text evidence="4">Monomer.</text>
</comment>
<evidence type="ECO:0000256" key="9">
    <source>
        <dbReference type="ARBA" id="ARBA00023002"/>
    </source>
</evidence>
<dbReference type="EC" id="1.3.98.3" evidence="15"/>
<keyword evidence="8 15" id="KW-0479">Metal-binding</keyword>
<comment type="caution">
    <text evidence="17">The sequence shown here is derived from an EMBL/GenBank/DDBJ whole genome shotgun (WGS) entry which is preliminary data.</text>
</comment>
<comment type="subcellular location">
    <subcellularLocation>
        <location evidence="1 15">Cytoplasm</location>
    </subcellularLocation>
</comment>
<dbReference type="Gene3D" id="3.80.30.20">
    <property type="entry name" value="tm_1862 like domain"/>
    <property type="match status" value="1"/>
</dbReference>
<keyword evidence="10 15" id="KW-0408">Iron</keyword>
<gene>
    <name evidence="17" type="primary">hemN</name>
    <name evidence="17" type="ORF">GCM10008942_10240</name>
</gene>
<dbReference type="SFLD" id="SFLDS00029">
    <property type="entry name" value="Radical_SAM"/>
    <property type="match status" value="1"/>
</dbReference>
<dbReference type="Proteomes" id="UP001499951">
    <property type="component" value="Unassembled WGS sequence"/>
</dbReference>
<evidence type="ECO:0000256" key="11">
    <source>
        <dbReference type="ARBA" id="ARBA00023014"/>
    </source>
</evidence>
<evidence type="ECO:0000256" key="5">
    <source>
        <dbReference type="ARBA" id="ARBA00022485"/>
    </source>
</evidence>
<dbReference type="InterPro" id="IPR004558">
    <property type="entry name" value="Coprogen_oxidase_HemN"/>
</dbReference>
<evidence type="ECO:0000313" key="17">
    <source>
        <dbReference type="EMBL" id="GAA0563756.1"/>
    </source>
</evidence>
<dbReference type="InterPro" id="IPR010723">
    <property type="entry name" value="HemN_C"/>
</dbReference>
<dbReference type="PROSITE" id="PS51918">
    <property type="entry name" value="RADICAL_SAM"/>
    <property type="match status" value="1"/>
</dbReference>
<sequence>MNSNVDLFSARVPRYTSYPTAPHFHAGIGQNELKQWLAGLPTGLPLSLYVHIPFCDTLCWFCGCHTTVVNRYSPVSSYLNDLFTEIANIGPYLKGHPVTHLHWGGGSPTMLTPDDVRNLKGALTRHFEFAPDAEFAVEIDPRGLKDDLIATLGECGLTRASIGVQDFAPQVQKAINRIQPFDETKRVVDALRAAGVASLNIDLIYGLPYQTRENVARTIELSLSLKPQRFAVFGYAHVPHFKKHMQLIKTETLPDAAERFAQFELAHSLISAAGYAAIGLDHFALPDDSLAVAAKAGTLARNFQGYTSDDAPALIGLGASSISALPQGYVQNKPEVPEWRKAIEVGELPVARGIALSDEDKLRRAIIEKLMCFLEVDLARFGKTPEDFPREMEALAPLMAEGFVVRNGTVLSVPASARAAVRLVASVFDTYLATSKAVHAVAV</sequence>
<accession>A0ABN1ECG4</accession>